<dbReference type="OrthoDB" id="3175656at2"/>
<protein>
    <submittedName>
        <fullName evidence="2">Zinc-binding dehydrogenase</fullName>
    </submittedName>
</protein>
<dbReference type="Proteomes" id="UP000433071">
    <property type="component" value="Unassembled WGS sequence"/>
</dbReference>
<dbReference type="InterPro" id="IPR050700">
    <property type="entry name" value="YIM1/Zinc_Alcohol_DH_Fams"/>
</dbReference>
<dbReference type="SUPFAM" id="SSF51735">
    <property type="entry name" value="NAD(P)-binding Rossmann-fold domains"/>
    <property type="match status" value="1"/>
</dbReference>
<accession>A0A6I3LXA1</accession>
<evidence type="ECO:0000313" key="3">
    <source>
        <dbReference type="Proteomes" id="UP000433071"/>
    </source>
</evidence>
<keyword evidence="3" id="KW-1185">Reference proteome</keyword>
<dbReference type="InterPro" id="IPR013154">
    <property type="entry name" value="ADH-like_N"/>
</dbReference>
<dbReference type="InterPro" id="IPR011032">
    <property type="entry name" value="GroES-like_sf"/>
</dbReference>
<name>A0A6I3LXA1_9MICO</name>
<dbReference type="PANTHER" id="PTHR11695:SF294">
    <property type="entry name" value="RETICULON-4-INTERACTING PROTEIN 1, MITOCHONDRIAL"/>
    <property type="match status" value="1"/>
</dbReference>
<dbReference type="Gene3D" id="3.90.180.10">
    <property type="entry name" value="Medium-chain alcohol dehydrogenases, catalytic domain"/>
    <property type="match status" value="1"/>
</dbReference>
<dbReference type="Gene3D" id="3.40.50.720">
    <property type="entry name" value="NAD(P)-binding Rossmann-like Domain"/>
    <property type="match status" value="1"/>
</dbReference>
<dbReference type="EMBL" id="WMLB01000006">
    <property type="protein sequence ID" value="MTH67180.1"/>
    <property type="molecule type" value="Genomic_DNA"/>
</dbReference>
<dbReference type="RefSeq" id="WP_155050271.1">
    <property type="nucleotide sequence ID" value="NZ_BAAAIB010000006.1"/>
</dbReference>
<dbReference type="GO" id="GO:0016491">
    <property type="term" value="F:oxidoreductase activity"/>
    <property type="evidence" value="ECO:0007669"/>
    <property type="project" value="InterPro"/>
</dbReference>
<evidence type="ECO:0000313" key="2">
    <source>
        <dbReference type="EMBL" id="MTH67180.1"/>
    </source>
</evidence>
<dbReference type="Pfam" id="PF13602">
    <property type="entry name" value="ADH_zinc_N_2"/>
    <property type="match status" value="1"/>
</dbReference>
<gene>
    <name evidence="2" type="ORF">GJ743_02185</name>
</gene>
<dbReference type="AlphaFoldDB" id="A0A6I3LXA1"/>
<sequence length="320" mass="33623">MRALVVDETGEGATFRLAEVPAPIRVLDEVLVRVIAAGVNPIDRKTKLGRGVSAAIASYPAILGLDFAGVVEEVPYAAHPLKVGDRVYGMGRVPRMTGTYAEVVSVPSMSVAPMPIGTGFVEAAGIPCAALTAWGAVVDVARAHDGQRMLIHAGAGGVGHFAVQLATYFGAQVTATGSPRNADFLRSLGAQRVIDHTSERFEEVAGEQDVVIDLIGNVIDDTGTRSLDVIRRGGLIVNVPTKSWPTMAEEAAARGIRSTGFVVSPDARTLSVISRLVDDGAIRVHVDEVFPLEQGETAHTRLGGGHVRGKLVLRVADDPS</sequence>
<dbReference type="PANTHER" id="PTHR11695">
    <property type="entry name" value="ALCOHOL DEHYDROGENASE RELATED"/>
    <property type="match status" value="1"/>
</dbReference>
<organism evidence="2 3">
    <name type="scientific">Agromyces bracchium</name>
    <dbReference type="NCBI Taxonomy" id="88376"/>
    <lineage>
        <taxon>Bacteria</taxon>
        <taxon>Bacillati</taxon>
        <taxon>Actinomycetota</taxon>
        <taxon>Actinomycetes</taxon>
        <taxon>Micrococcales</taxon>
        <taxon>Microbacteriaceae</taxon>
        <taxon>Agromyces</taxon>
    </lineage>
</organism>
<dbReference type="SUPFAM" id="SSF50129">
    <property type="entry name" value="GroES-like"/>
    <property type="match status" value="1"/>
</dbReference>
<dbReference type="CDD" id="cd05289">
    <property type="entry name" value="MDR_like_2"/>
    <property type="match status" value="1"/>
</dbReference>
<dbReference type="SMART" id="SM00829">
    <property type="entry name" value="PKS_ER"/>
    <property type="match status" value="1"/>
</dbReference>
<feature type="domain" description="Enoyl reductase (ER)" evidence="1">
    <location>
        <begin position="12"/>
        <end position="313"/>
    </location>
</feature>
<dbReference type="InterPro" id="IPR036291">
    <property type="entry name" value="NAD(P)-bd_dom_sf"/>
</dbReference>
<proteinExistence type="predicted"/>
<comment type="caution">
    <text evidence="2">The sequence shown here is derived from an EMBL/GenBank/DDBJ whole genome shotgun (WGS) entry which is preliminary data.</text>
</comment>
<reference evidence="2 3" key="1">
    <citation type="submission" date="2019-11" db="EMBL/GenBank/DDBJ databases">
        <title>Agromyces kandeliae sp. nov., isolated from mangrove soil.</title>
        <authorList>
            <person name="Wang R."/>
        </authorList>
    </citation>
    <scope>NUCLEOTIDE SEQUENCE [LARGE SCALE GENOMIC DNA]</scope>
    <source>
        <strain evidence="2 3">JCM 11433</strain>
    </source>
</reference>
<dbReference type="InterPro" id="IPR020843">
    <property type="entry name" value="ER"/>
</dbReference>
<dbReference type="Pfam" id="PF08240">
    <property type="entry name" value="ADH_N"/>
    <property type="match status" value="1"/>
</dbReference>
<evidence type="ECO:0000259" key="1">
    <source>
        <dbReference type="SMART" id="SM00829"/>
    </source>
</evidence>